<protein>
    <submittedName>
        <fullName evidence="2">Uncharacterized protein</fullName>
    </submittedName>
</protein>
<sequence>MMTIKNKAFRPGAAEDGRPAAARAARRWCALVCRGHGGVLTARRTAPQWRAEARTAPQRRAAWRTGRGAERRAEQRRGRLGTAPEAAGNSAGWRAEQRLERRGAGGEGKRWSCGGGG</sequence>
<evidence type="ECO:0000313" key="2">
    <source>
        <dbReference type="EMBL" id="KAL0335245.1"/>
    </source>
</evidence>
<evidence type="ECO:0000256" key="1">
    <source>
        <dbReference type="SAM" id="MobiDB-lite"/>
    </source>
</evidence>
<gene>
    <name evidence="2" type="ORF">Sradi_4736400</name>
</gene>
<feature type="compositionally biased region" description="Basic and acidic residues" evidence="1">
    <location>
        <begin position="67"/>
        <end position="77"/>
    </location>
</feature>
<reference evidence="2" key="2">
    <citation type="journal article" date="2024" name="Plant">
        <title>Genomic evolution and insights into agronomic trait innovations of Sesamum species.</title>
        <authorList>
            <person name="Miao H."/>
            <person name="Wang L."/>
            <person name="Qu L."/>
            <person name="Liu H."/>
            <person name="Sun Y."/>
            <person name="Le M."/>
            <person name="Wang Q."/>
            <person name="Wei S."/>
            <person name="Zheng Y."/>
            <person name="Lin W."/>
            <person name="Duan Y."/>
            <person name="Cao H."/>
            <person name="Xiong S."/>
            <person name="Wang X."/>
            <person name="Wei L."/>
            <person name="Li C."/>
            <person name="Ma Q."/>
            <person name="Ju M."/>
            <person name="Zhao R."/>
            <person name="Li G."/>
            <person name="Mu C."/>
            <person name="Tian Q."/>
            <person name="Mei H."/>
            <person name="Zhang T."/>
            <person name="Gao T."/>
            <person name="Zhang H."/>
        </authorList>
    </citation>
    <scope>NUCLEOTIDE SEQUENCE</scope>
    <source>
        <strain evidence="2">G02</strain>
    </source>
</reference>
<comment type="caution">
    <text evidence="2">The sequence shown here is derived from an EMBL/GenBank/DDBJ whole genome shotgun (WGS) entry which is preliminary data.</text>
</comment>
<feature type="region of interest" description="Disordered" evidence="1">
    <location>
        <begin position="46"/>
        <end position="117"/>
    </location>
</feature>
<proteinExistence type="predicted"/>
<dbReference type="EMBL" id="JACGWJ010000021">
    <property type="protein sequence ID" value="KAL0335245.1"/>
    <property type="molecule type" value="Genomic_DNA"/>
</dbReference>
<feature type="region of interest" description="Disordered" evidence="1">
    <location>
        <begin position="1"/>
        <end position="21"/>
    </location>
</feature>
<accession>A0AAW2MX17</accession>
<organism evidence="2">
    <name type="scientific">Sesamum radiatum</name>
    <name type="common">Black benniseed</name>
    <dbReference type="NCBI Taxonomy" id="300843"/>
    <lineage>
        <taxon>Eukaryota</taxon>
        <taxon>Viridiplantae</taxon>
        <taxon>Streptophyta</taxon>
        <taxon>Embryophyta</taxon>
        <taxon>Tracheophyta</taxon>
        <taxon>Spermatophyta</taxon>
        <taxon>Magnoliopsida</taxon>
        <taxon>eudicotyledons</taxon>
        <taxon>Gunneridae</taxon>
        <taxon>Pentapetalae</taxon>
        <taxon>asterids</taxon>
        <taxon>lamiids</taxon>
        <taxon>Lamiales</taxon>
        <taxon>Pedaliaceae</taxon>
        <taxon>Sesamum</taxon>
    </lineage>
</organism>
<dbReference type="AlphaFoldDB" id="A0AAW2MX17"/>
<feature type="compositionally biased region" description="Basic and acidic residues" evidence="1">
    <location>
        <begin position="95"/>
        <end position="110"/>
    </location>
</feature>
<name>A0AAW2MX17_SESRA</name>
<reference evidence="2" key="1">
    <citation type="submission" date="2020-06" db="EMBL/GenBank/DDBJ databases">
        <authorList>
            <person name="Li T."/>
            <person name="Hu X."/>
            <person name="Zhang T."/>
            <person name="Song X."/>
            <person name="Zhang H."/>
            <person name="Dai N."/>
            <person name="Sheng W."/>
            <person name="Hou X."/>
            <person name="Wei L."/>
        </authorList>
    </citation>
    <scope>NUCLEOTIDE SEQUENCE</scope>
    <source>
        <strain evidence="2">G02</strain>
        <tissue evidence="2">Leaf</tissue>
    </source>
</reference>